<reference evidence="1 2" key="1">
    <citation type="submission" date="2018-08" db="EMBL/GenBank/DDBJ databases">
        <title>A genome reference for cultivated species of the human gut microbiota.</title>
        <authorList>
            <person name="Zou Y."/>
            <person name="Xue W."/>
            <person name="Luo G."/>
        </authorList>
    </citation>
    <scope>NUCLEOTIDE SEQUENCE [LARGE SCALE GENOMIC DNA]</scope>
    <source>
        <strain evidence="1 2">TF09-12</strain>
    </source>
</reference>
<gene>
    <name evidence="1" type="ORF">DXC89_11745</name>
</gene>
<accession>A0A3E4Q8T5</accession>
<name>A0A3E4Q8T5_9BACT</name>
<dbReference type="Proteomes" id="UP000260835">
    <property type="component" value="Unassembled WGS sequence"/>
</dbReference>
<protein>
    <submittedName>
        <fullName evidence="1">Uncharacterized protein</fullName>
    </submittedName>
</protein>
<dbReference type="RefSeq" id="WP_117654459.1">
    <property type="nucleotide sequence ID" value="NZ_CABOGP010000179.1"/>
</dbReference>
<dbReference type="AlphaFoldDB" id="A0A3E4Q8T5"/>
<proteinExistence type="predicted"/>
<dbReference type="EMBL" id="QSRD01000179">
    <property type="protein sequence ID" value="RGK89435.1"/>
    <property type="molecule type" value="Genomic_DNA"/>
</dbReference>
<organism evidence="1 2">
    <name type="scientific">Prevotella disiens</name>
    <dbReference type="NCBI Taxonomy" id="28130"/>
    <lineage>
        <taxon>Bacteria</taxon>
        <taxon>Pseudomonadati</taxon>
        <taxon>Bacteroidota</taxon>
        <taxon>Bacteroidia</taxon>
        <taxon>Bacteroidales</taxon>
        <taxon>Prevotellaceae</taxon>
        <taxon>Prevotella</taxon>
    </lineage>
</organism>
<sequence length="292" mass="33861">MFKTDELDTPNNQINFSVTITENFSNPLKNLNNIMVGDFICYDITIESQKENTSYVFSLNNSHEKGHRRLDKDYEAFFLPKDSLKKYQKEGFYERSILGLKKYREWLATSKITSSIINIDKKGKYVLLLKPLLAGTFTHTYSFYEKGTETEHKAIEKEINFNCVDLSAWVQPVQTRKGSGGIVGIGSHASKHHNEYYIRINDGANENDKYLALHEDRKQTYEIKYDGNTYAGDLTEGTDLLFIKGNTHTRHAPKVKNRTIDKITIRQKDKGRDEIVIEFYNIYLTIKDEINQ</sequence>
<evidence type="ECO:0000313" key="1">
    <source>
        <dbReference type="EMBL" id="RGK89435.1"/>
    </source>
</evidence>
<comment type="caution">
    <text evidence="1">The sequence shown here is derived from an EMBL/GenBank/DDBJ whole genome shotgun (WGS) entry which is preliminary data.</text>
</comment>
<evidence type="ECO:0000313" key="2">
    <source>
        <dbReference type="Proteomes" id="UP000260835"/>
    </source>
</evidence>